<protein>
    <submittedName>
        <fullName evidence="5">ATPase</fullName>
    </submittedName>
</protein>
<dbReference type="InterPro" id="IPR011856">
    <property type="entry name" value="tRNA_endonuc-like_dom_sf"/>
</dbReference>
<evidence type="ECO:0000313" key="5">
    <source>
        <dbReference type="EMBL" id="MTI25524.1"/>
    </source>
</evidence>
<keyword evidence="6" id="KW-1185">Reference proteome</keyword>
<evidence type="ECO:0000256" key="3">
    <source>
        <dbReference type="PROSITE-ProRule" id="PRU00492"/>
    </source>
</evidence>
<dbReference type="InterPro" id="IPR011335">
    <property type="entry name" value="Restrct_endonuc-II-like"/>
</dbReference>
<name>A0ABW9RN36_9BACT</name>
<dbReference type="EMBL" id="SMLW01000522">
    <property type="protein sequence ID" value="MTI25524.1"/>
    <property type="molecule type" value="Genomic_DNA"/>
</dbReference>
<dbReference type="CDD" id="cd22308">
    <property type="entry name" value="Af1548-like"/>
    <property type="match status" value="1"/>
</dbReference>
<dbReference type="PROSITE" id="PS51161">
    <property type="entry name" value="ATP_CONE"/>
    <property type="match status" value="1"/>
</dbReference>
<comment type="caution">
    <text evidence="5">The sequence shown here is derived from an EMBL/GenBank/DDBJ whole genome shotgun (WGS) entry which is preliminary data.</text>
</comment>
<dbReference type="RefSeq" id="WP_155171714.1">
    <property type="nucleotide sequence ID" value="NZ_BAAAFL010000068.1"/>
</dbReference>
<feature type="domain" description="ATP-cone" evidence="4">
    <location>
        <begin position="2"/>
        <end position="83"/>
    </location>
</feature>
<evidence type="ECO:0000256" key="2">
    <source>
        <dbReference type="ARBA" id="ARBA00022840"/>
    </source>
</evidence>
<dbReference type="InterPro" id="IPR005144">
    <property type="entry name" value="ATP-cone_dom"/>
</dbReference>
<evidence type="ECO:0000259" key="4">
    <source>
        <dbReference type="PROSITE" id="PS51161"/>
    </source>
</evidence>
<keyword evidence="1 3" id="KW-0547">Nucleotide-binding</keyword>
<sequence>MVNVTKVSGEKAPFVPGKLLASLKRAGANDGLAQDILKEVEALLYEGISTKLIYKEAFARLRKSSKPMAAKYKLKKAIMELGPTGYPFEKFVGEILRYQGFKVEVGVIVQGHCVQHELDVVAEKASEHYMVECKFHSDQARHCDVKVPLYIHSRFRDVEKQWKKHEAHSTKFHKGWIFTNTRFTDDAIKYGSCAGLMLVGWDYPRKGSLKDLIDRSGLHPVTSLTTLTRQEKQVILADNHVLCRDICDNPKLLTQAGVPQSRQKGVLDEARGLCGK</sequence>
<keyword evidence="2 3" id="KW-0067">ATP-binding</keyword>
<evidence type="ECO:0000313" key="6">
    <source>
        <dbReference type="Proteomes" id="UP000798808"/>
    </source>
</evidence>
<dbReference type="Proteomes" id="UP000798808">
    <property type="component" value="Unassembled WGS sequence"/>
</dbReference>
<proteinExistence type="predicted"/>
<evidence type="ECO:0000256" key="1">
    <source>
        <dbReference type="ARBA" id="ARBA00022741"/>
    </source>
</evidence>
<accession>A0ABW9RN36</accession>
<dbReference type="SUPFAM" id="SSF52980">
    <property type="entry name" value="Restriction endonuclease-like"/>
    <property type="match status" value="1"/>
</dbReference>
<organism evidence="5 6">
    <name type="scientific">Fulvivirga kasyanovii</name>
    <dbReference type="NCBI Taxonomy" id="396812"/>
    <lineage>
        <taxon>Bacteria</taxon>
        <taxon>Pseudomonadati</taxon>
        <taxon>Bacteroidota</taxon>
        <taxon>Cytophagia</taxon>
        <taxon>Cytophagales</taxon>
        <taxon>Fulvivirgaceae</taxon>
        <taxon>Fulvivirga</taxon>
    </lineage>
</organism>
<dbReference type="Gene3D" id="3.40.1350.10">
    <property type="match status" value="1"/>
</dbReference>
<reference evidence="5 6" key="1">
    <citation type="submission" date="2019-02" db="EMBL/GenBank/DDBJ databases">
        <authorList>
            <person name="Goldberg S.R."/>
            <person name="Haltli B.A."/>
            <person name="Correa H."/>
            <person name="Russell K.G."/>
        </authorList>
    </citation>
    <scope>NUCLEOTIDE SEQUENCE [LARGE SCALE GENOMIC DNA]</scope>
    <source>
        <strain evidence="5 6">JCM 16186</strain>
    </source>
</reference>
<gene>
    <name evidence="5" type="ORF">E1163_11270</name>
</gene>